<evidence type="ECO:0000256" key="1">
    <source>
        <dbReference type="ARBA" id="ARBA00010090"/>
    </source>
</evidence>
<dbReference type="RefSeq" id="XP_023360232.1">
    <property type="nucleotide sequence ID" value="XM_023504464.2"/>
</dbReference>
<protein>
    <recommendedName>
        <fullName evidence="6">Apolipoprotein L3</fullName>
    </recommendedName>
</protein>
<feature type="transmembrane region" description="Helical" evidence="3">
    <location>
        <begin position="65"/>
        <end position="87"/>
    </location>
</feature>
<dbReference type="OrthoDB" id="6363454at2759"/>
<reference evidence="4 5" key="1">
    <citation type="journal article" date="2011" name="Proc. Natl. Acad. Sci. U.S.A.">
        <title>Genetic diversity and population structure of the endangered marsupial Sarcophilus harrisii (Tasmanian devil).</title>
        <authorList>
            <person name="Miller W."/>
            <person name="Hayes V.M."/>
            <person name="Ratan A."/>
            <person name="Petersen D.C."/>
            <person name="Wittekindt N.E."/>
            <person name="Miller J."/>
            <person name="Walenz B."/>
            <person name="Knight J."/>
            <person name="Qi J."/>
            <person name="Zhao F."/>
            <person name="Wang Q."/>
            <person name="Bedoya-Reina O.C."/>
            <person name="Katiyar N."/>
            <person name="Tomsho L.P."/>
            <person name="Kasson L.M."/>
            <person name="Hardie R.A."/>
            <person name="Woodbridge P."/>
            <person name="Tindall E.A."/>
            <person name="Bertelsen M.F."/>
            <person name="Dixon D."/>
            <person name="Pyecroft S."/>
            <person name="Helgen K.M."/>
            <person name="Lesk A.M."/>
            <person name="Pringle T.H."/>
            <person name="Patterson N."/>
            <person name="Zhang Y."/>
            <person name="Kreiss A."/>
            <person name="Woods G.M."/>
            <person name="Jones M.E."/>
            <person name="Schuster S.C."/>
        </authorList>
    </citation>
    <scope>NUCLEOTIDE SEQUENCE [LARGE SCALE GENOMIC DNA]</scope>
</reference>
<dbReference type="Ensembl" id="ENSSHAT00000035146.1">
    <property type="protein sequence ID" value="ENSSHAP00000045546.1"/>
    <property type="gene ID" value="ENSSHAG00000023905.1"/>
</dbReference>
<feature type="transmembrane region" description="Helical" evidence="3">
    <location>
        <begin position="197"/>
        <end position="217"/>
    </location>
</feature>
<keyword evidence="2" id="KW-0175">Coiled coil</keyword>
<feature type="transmembrane region" description="Helical" evidence="3">
    <location>
        <begin position="93"/>
        <end position="116"/>
    </location>
</feature>
<evidence type="ECO:0008006" key="6">
    <source>
        <dbReference type="Google" id="ProtNLM"/>
    </source>
</evidence>
<dbReference type="KEGG" id="shr:105750685"/>
<gene>
    <name evidence="4" type="primary">LOC105750685</name>
</gene>
<dbReference type="GO" id="GO:0005576">
    <property type="term" value="C:extracellular region"/>
    <property type="evidence" value="ECO:0007669"/>
    <property type="project" value="InterPro"/>
</dbReference>
<dbReference type="GO" id="GO:0006869">
    <property type="term" value="P:lipid transport"/>
    <property type="evidence" value="ECO:0007669"/>
    <property type="project" value="InterPro"/>
</dbReference>
<evidence type="ECO:0000313" key="5">
    <source>
        <dbReference type="Proteomes" id="UP000007648"/>
    </source>
</evidence>
<dbReference type="Pfam" id="PF05461">
    <property type="entry name" value="ApoL"/>
    <property type="match status" value="2"/>
</dbReference>
<evidence type="ECO:0000313" key="4">
    <source>
        <dbReference type="Ensembl" id="ENSSHAP00000044515.1"/>
    </source>
</evidence>
<evidence type="ECO:0000256" key="2">
    <source>
        <dbReference type="SAM" id="Coils"/>
    </source>
</evidence>
<dbReference type="AlphaFoldDB" id="A0A7N4PYZ1"/>
<reference evidence="4" key="2">
    <citation type="submission" date="2025-05" db="UniProtKB">
        <authorList>
            <consortium name="Ensembl"/>
        </authorList>
    </citation>
    <scope>IDENTIFICATION</scope>
</reference>
<dbReference type="GO" id="GO:0016020">
    <property type="term" value="C:membrane"/>
    <property type="evidence" value="ECO:0007669"/>
    <property type="project" value="TreeGrafter"/>
</dbReference>
<dbReference type="PANTHER" id="PTHR14096:SF27">
    <property type="entry name" value="APOLIPOPROTEIN L2"/>
    <property type="match status" value="1"/>
</dbReference>
<dbReference type="PANTHER" id="PTHR14096">
    <property type="entry name" value="APOLIPOPROTEIN L"/>
    <property type="match status" value="1"/>
</dbReference>
<dbReference type="RefSeq" id="XP_012406118.1">
    <property type="nucleotide sequence ID" value="XM_012550664.3"/>
</dbReference>
<dbReference type="GeneID" id="105750685"/>
<dbReference type="GO" id="GO:0008289">
    <property type="term" value="F:lipid binding"/>
    <property type="evidence" value="ECO:0007669"/>
    <property type="project" value="InterPro"/>
</dbReference>
<organism evidence="4 5">
    <name type="scientific">Sarcophilus harrisii</name>
    <name type="common">Tasmanian devil</name>
    <name type="synonym">Sarcophilus laniarius</name>
    <dbReference type="NCBI Taxonomy" id="9305"/>
    <lineage>
        <taxon>Eukaryota</taxon>
        <taxon>Metazoa</taxon>
        <taxon>Chordata</taxon>
        <taxon>Craniata</taxon>
        <taxon>Vertebrata</taxon>
        <taxon>Euteleostomi</taxon>
        <taxon>Mammalia</taxon>
        <taxon>Metatheria</taxon>
        <taxon>Dasyuromorphia</taxon>
        <taxon>Dasyuridae</taxon>
        <taxon>Sarcophilus</taxon>
    </lineage>
</organism>
<comment type="similarity">
    <text evidence="1">Belongs to the apolipoprotein L family.</text>
</comment>
<dbReference type="GO" id="GO:0042157">
    <property type="term" value="P:lipoprotein metabolic process"/>
    <property type="evidence" value="ECO:0007669"/>
    <property type="project" value="InterPro"/>
</dbReference>
<dbReference type="GeneTree" id="ENSGT01030000234599"/>
<keyword evidence="3" id="KW-1133">Transmembrane helix</keyword>
<dbReference type="Ensembl" id="ENSSHAT00000032263.1">
    <property type="protein sequence ID" value="ENSSHAP00000044515.1"/>
    <property type="gene ID" value="ENSSHAG00000023905.1"/>
</dbReference>
<dbReference type="RefSeq" id="XP_012406117.1">
    <property type="nucleotide sequence ID" value="XM_012550663.3"/>
</dbReference>
<feature type="coiled-coil region" evidence="2">
    <location>
        <begin position="232"/>
        <end position="259"/>
    </location>
</feature>
<proteinExistence type="inferred from homology"/>
<keyword evidence="3" id="KW-0472">Membrane</keyword>
<dbReference type="Proteomes" id="UP000007648">
    <property type="component" value="Unassembled WGS sequence"/>
</dbReference>
<keyword evidence="3" id="KW-0812">Transmembrane</keyword>
<sequence length="261" mass="28134">MLNPEPEMDDFIDDMIYKKLQRHKLEKMRGRLLKIKPKLEKFSQDLCFMADKIDKIHKDCTITNVVASSAGAVSGVLSILGISLAPVTAGASLALFATGLGLGIAAGVTGVSANIVDHVSHSQGRKYLNEVKKSDAAMKGLAKEANRLIKEVTKFFPKDLSFSDKAASNFGTWRLGAAGCQSANAFQRAVLSMSKGARIGGSVLVGIFVLLDVATIVKDSRHLLKGAKSTTAAELREKAQTLKERLQELSTLCEDLQETLN</sequence>
<accession>A0A7N4PYZ1</accession>
<dbReference type="InterPro" id="IPR008405">
    <property type="entry name" value="ApoL"/>
</dbReference>
<evidence type="ECO:0000256" key="3">
    <source>
        <dbReference type="SAM" id="Phobius"/>
    </source>
</evidence>
<keyword evidence="5" id="KW-1185">Reference proteome</keyword>
<name>A0A7N4PYZ1_SARHA</name>